<feature type="transmembrane region" description="Helical" evidence="1">
    <location>
        <begin position="12"/>
        <end position="31"/>
    </location>
</feature>
<dbReference type="GO" id="GO:0005975">
    <property type="term" value="P:carbohydrate metabolic process"/>
    <property type="evidence" value="ECO:0007669"/>
    <property type="project" value="InterPro"/>
</dbReference>
<proteinExistence type="predicted"/>
<dbReference type="EMBL" id="JAAIKC010000003">
    <property type="protein sequence ID" value="NEW06663.1"/>
    <property type="molecule type" value="Genomic_DNA"/>
</dbReference>
<name>A0A6G3ZWS3_9BACL</name>
<comment type="caution">
    <text evidence="2">The sequence shown here is derived from an EMBL/GenBank/DDBJ whole genome shotgun (WGS) entry which is preliminary data.</text>
</comment>
<gene>
    <name evidence="2" type="ORF">GK047_11620</name>
</gene>
<dbReference type="Gene3D" id="3.20.20.370">
    <property type="entry name" value="Glycoside hydrolase/deacetylase"/>
    <property type="match status" value="1"/>
</dbReference>
<evidence type="ECO:0000313" key="2">
    <source>
        <dbReference type="EMBL" id="NEW06663.1"/>
    </source>
</evidence>
<keyword evidence="1" id="KW-1133">Transmembrane helix</keyword>
<dbReference type="RefSeq" id="WP_163946079.1">
    <property type="nucleotide sequence ID" value="NZ_JAAIKC010000003.1"/>
</dbReference>
<dbReference type="InterPro" id="IPR028994">
    <property type="entry name" value="Integrin_alpha_N"/>
</dbReference>
<dbReference type="AlphaFoldDB" id="A0A6G3ZWS3"/>
<dbReference type="SUPFAM" id="SSF69318">
    <property type="entry name" value="Integrin alpha N-terminal domain"/>
    <property type="match status" value="1"/>
</dbReference>
<keyword evidence="1" id="KW-0812">Transmembrane</keyword>
<keyword evidence="1" id="KW-0472">Membrane</keyword>
<sequence>MVVYLQQHKWIRFLIPCMVSLSLFLGLYHMMTVEGADNNPNFVMIRLEDIGPGGTYSSIESLGKLRAVFEYLQQKQVPYSMAVIPRWINYTKEGKYDRSLAQLDDEYTQSFARVLQQAVQAGATLGMHGYTHQVGDTLREDGQQASAIGNEFNVQEVKETTTASFAEQRVKEGIQVFHQAGLFPHFWEAPHYRSTPEQDQIFSSYFGLIYQPHLAVKPNLLSADYFNEPNQGFGVNTLGTVFVPAPLSYVPANKDEKVIVNQIGKKDRINSFFYHPFLEFSQLIPVVDASGVAIMRDGVPVYKYPEENKSNLQKLIAQIKAKEYSFYSIHDYIPFTPATRVKVGNGKAANVQIGDVTGRGQADLVMWDRKSGNVSVIEGNFKERLRNEPQSAPKMWTTIPGAEGTSFTLNSTNGDGRNGLWVVYPSGKLESYASNGSQFILNHKWTIPTNRWLDAYELKQPNGDCVIAGQSQDRKQLLAVYVHNGIAKPIKPYQFKSNTARELIVRKQNKEGKMNFFLSKRDTSQGVELEFDRANMQWKLKPLTFNIPAELGEIRFGDFNGDGREDILRWDAKNLTNRVYQQTDDDEYKLLSVFGPWGKSGSRLILADFDANGKKDIGLIQNGDGNMDIALSYQSKEDK</sequence>
<dbReference type="SUPFAM" id="SSF88713">
    <property type="entry name" value="Glycoside hydrolase/deacetylase"/>
    <property type="match status" value="1"/>
</dbReference>
<evidence type="ECO:0000256" key="1">
    <source>
        <dbReference type="SAM" id="Phobius"/>
    </source>
</evidence>
<accession>A0A6G3ZWS3</accession>
<reference evidence="2" key="1">
    <citation type="submission" date="2020-02" db="EMBL/GenBank/DDBJ databases">
        <authorList>
            <person name="Shen X.-R."/>
            <person name="Zhang Y.-X."/>
        </authorList>
    </citation>
    <scope>NUCLEOTIDE SEQUENCE</scope>
    <source>
        <strain evidence="2">SYP-B3998</strain>
    </source>
</reference>
<organism evidence="2">
    <name type="scientific">Paenibacillus sp. SYP-B3998</name>
    <dbReference type="NCBI Taxonomy" id="2678564"/>
    <lineage>
        <taxon>Bacteria</taxon>
        <taxon>Bacillati</taxon>
        <taxon>Bacillota</taxon>
        <taxon>Bacilli</taxon>
        <taxon>Bacillales</taxon>
        <taxon>Paenibacillaceae</taxon>
        <taxon>Paenibacillus</taxon>
    </lineage>
</organism>
<protein>
    <submittedName>
        <fullName evidence="2">DUF2334 domain-containing protein</fullName>
    </submittedName>
</protein>
<dbReference type="InterPro" id="IPR018763">
    <property type="entry name" value="DUF2334"/>
</dbReference>
<dbReference type="InterPro" id="IPR011330">
    <property type="entry name" value="Glyco_hydro/deAcase_b/a-brl"/>
</dbReference>
<dbReference type="Pfam" id="PF10096">
    <property type="entry name" value="DUF2334"/>
    <property type="match status" value="1"/>
</dbReference>